<proteinExistence type="predicted"/>
<evidence type="ECO:0000256" key="1">
    <source>
        <dbReference type="SAM" id="Phobius"/>
    </source>
</evidence>
<sequence>MRELVILLPGIGRAAKYQQRDSFCDGLCMASEQVLLNRIDDPQLPQDLCRLSGQRDGQPLTLDVVEAYWNDMVPSLSQQPLSTRIQRGLSLFLYWGLSPVWQGWWQRKYLTLSILLSGLMLVFWYYSTLALFAQALVNSSDSSTALLGHWLDGILSTMGSWKLWALVTLLMGVLPVTSVVDAMDFSKRYTAEEAAGPDTPALRLQIVRRVREQIRSYLALADSVADSDGQLRPYQRITLVAHSFGTVIAIDVLADLPLSVSPGIRLFTLGSPLELLHKRVPWLLEEQSKCMQRNDLLQWLDITSPADWLATGADVDRLDDRRIEQLSIRASGTLTDRLAARIHSRYFDNQQVCQRLLAGQTAPASVAPAAKPRRAESSG</sequence>
<reference evidence="2 3" key="1">
    <citation type="submission" date="2015-03" db="EMBL/GenBank/DDBJ databases">
        <authorList>
            <person name="Krishnan R."/>
            <person name="Midha S."/>
            <person name="Patil P.B."/>
            <person name="Rameshkumar N."/>
        </authorList>
    </citation>
    <scope>NUCLEOTIDE SEQUENCE [LARGE SCALE GENOMIC DNA]</scope>
    <source>
        <strain evidence="2 3">L1E11</strain>
    </source>
</reference>
<gene>
    <name evidence="2" type="ORF">WH50_19110</name>
</gene>
<accession>A0ABX5LSY6</accession>
<dbReference type="InterPro" id="IPR029058">
    <property type="entry name" value="AB_hydrolase_fold"/>
</dbReference>
<comment type="caution">
    <text evidence="2">The sequence shown here is derived from an EMBL/GenBank/DDBJ whole genome shotgun (WGS) entry which is preliminary data.</text>
</comment>
<evidence type="ECO:0000313" key="2">
    <source>
        <dbReference type="EMBL" id="PXF29757.1"/>
    </source>
</evidence>
<dbReference type="SUPFAM" id="SSF53474">
    <property type="entry name" value="alpha/beta-Hydrolases"/>
    <property type="match status" value="1"/>
</dbReference>
<dbReference type="Proteomes" id="UP000248090">
    <property type="component" value="Unassembled WGS sequence"/>
</dbReference>
<dbReference type="EMBL" id="LAPT01000098">
    <property type="protein sequence ID" value="PXF29757.1"/>
    <property type="molecule type" value="Genomic_DNA"/>
</dbReference>
<keyword evidence="1" id="KW-1133">Transmembrane helix</keyword>
<keyword evidence="1" id="KW-0812">Transmembrane</keyword>
<evidence type="ECO:0008006" key="4">
    <source>
        <dbReference type="Google" id="ProtNLM"/>
    </source>
</evidence>
<evidence type="ECO:0000313" key="3">
    <source>
        <dbReference type="Proteomes" id="UP000248090"/>
    </source>
</evidence>
<name>A0ABX5LSY6_9GAMM</name>
<keyword evidence="3" id="KW-1185">Reference proteome</keyword>
<dbReference type="RefSeq" id="WP_110188921.1">
    <property type="nucleotide sequence ID" value="NZ_CP177354.1"/>
</dbReference>
<feature type="transmembrane region" description="Helical" evidence="1">
    <location>
        <begin position="109"/>
        <end position="126"/>
    </location>
</feature>
<feature type="transmembrane region" description="Helical" evidence="1">
    <location>
        <begin position="161"/>
        <end position="180"/>
    </location>
</feature>
<protein>
    <recommendedName>
        <fullName evidence="4">AB hydrolase-1 domain-containing protein</fullName>
    </recommendedName>
</protein>
<organism evidence="2 3">
    <name type="scientific">Pokkaliibacter plantistimulans</name>
    <dbReference type="NCBI Taxonomy" id="1635171"/>
    <lineage>
        <taxon>Bacteria</taxon>
        <taxon>Pseudomonadati</taxon>
        <taxon>Pseudomonadota</taxon>
        <taxon>Gammaproteobacteria</taxon>
        <taxon>Oceanospirillales</taxon>
        <taxon>Balneatrichaceae</taxon>
        <taxon>Pokkaliibacter</taxon>
    </lineage>
</organism>
<keyword evidence="1" id="KW-0472">Membrane</keyword>